<reference evidence="3" key="1">
    <citation type="submission" date="2012-06" db="EMBL/GenBank/DDBJ databases">
        <title>The genome sequence of Coniosporium apollinis CBS 100218.</title>
        <authorList>
            <consortium name="The Broad Institute Genome Sequencing Platform"/>
            <person name="Cuomo C."/>
            <person name="Gorbushina A."/>
            <person name="Noack S."/>
            <person name="Walker B."/>
            <person name="Young S.K."/>
            <person name="Zeng Q."/>
            <person name="Gargeya S."/>
            <person name="Fitzgerald M."/>
            <person name="Haas B."/>
            <person name="Abouelleil A."/>
            <person name="Alvarado L."/>
            <person name="Arachchi H.M."/>
            <person name="Berlin A.M."/>
            <person name="Chapman S.B."/>
            <person name="Goldberg J."/>
            <person name="Griggs A."/>
            <person name="Gujja S."/>
            <person name="Hansen M."/>
            <person name="Howarth C."/>
            <person name="Imamovic A."/>
            <person name="Larimer J."/>
            <person name="McCowan C."/>
            <person name="Montmayeur A."/>
            <person name="Murphy C."/>
            <person name="Neiman D."/>
            <person name="Pearson M."/>
            <person name="Priest M."/>
            <person name="Roberts A."/>
            <person name="Saif S."/>
            <person name="Shea T."/>
            <person name="Sisk P."/>
            <person name="Sykes S."/>
            <person name="Wortman J."/>
            <person name="Nusbaum C."/>
            <person name="Birren B."/>
        </authorList>
    </citation>
    <scope>NUCLEOTIDE SEQUENCE [LARGE SCALE GENOMIC DNA]</scope>
    <source>
        <strain evidence="3">CBS 100218</strain>
    </source>
</reference>
<feature type="compositionally biased region" description="Basic and acidic residues" evidence="1">
    <location>
        <begin position="352"/>
        <end position="378"/>
    </location>
</feature>
<dbReference type="STRING" id="1168221.R7YXC8"/>
<proteinExistence type="predicted"/>
<feature type="compositionally biased region" description="Polar residues" evidence="1">
    <location>
        <begin position="381"/>
        <end position="391"/>
    </location>
</feature>
<evidence type="ECO:0008006" key="4">
    <source>
        <dbReference type="Google" id="ProtNLM"/>
    </source>
</evidence>
<accession>R7YXC8</accession>
<gene>
    <name evidence="2" type="ORF">W97_05748</name>
</gene>
<dbReference type="OrthoDB" id="6133115at2759"/>
<dbReference type="EMBL" id="JH767581">
    <property type="protein sequence ID" value="EON66503.1"/>
    <property type="molecule type" value="Genomic_DNA"/>
</dbReference>
<feature type="region of interest" description="Disordered" evidence="1">
    <location>
        <begin position="352"/>
        <end position="391"/>
    </location>
</feature>
<protein>
    <recommendedName>
        <fullName evidence="4">C2H2-type domain-containing protein</fullName>
    </recommendedName>
</protein>
<dbReference type="PANTHER" id="PTHR35391:SF7">
    <property type="entry name" value="C2H2-TYPE DOMAIN-CONTAINING PROTEIN"/>
    <property type="match status" value="1"/>
</dbReference>
<keyword evidence="3" id="KW-1185">Reference proteome</keyword>
<dbReference type="Proteomes" id="UP000016924">
    <property type="component" value="Unassembled WGS sequence"/>
</dbReference>
<feature type="region of interest" description="Disordered" evidence="1">
    <location>
        <begin position="260"/>
        <end position="313"/>
    </location>
</feature>
<evidence type="ECO:0000313" key="3">
    <source>
        <dbReference type="Proteomes" id="UP000016924"/>
    </source>
</evidence>
<dbReference type="RefSeq" id="XP_007781820.1">
    <property type="nucleotide sequence ID" value="XM_007783630.1"/>
</dbReference>
<dbReference type="HOGENOM" id="CLU_705994_0_0_1"/>
<evidence type="ECO:0000313" key="2">
    <source>
        <dbReference type="EMBL" id="EON66503.1"/>
    </source>
</evidence>
<feature type="compositionally biased region" description="Acidic residues" evidence="1">
    <location>
        <begin position="297"/>
        <end position="310"/>
    </location>
</feature>
<name>R7YXC8_CONA1</name>
<dbReference type="eggNOG" id="KOG2633">
    <property type="taxonomic scope" value="Eukaryota"/>
</dbReference>
<dbReference type="GeneID" id="19903059"/>
<dbReference type="AlphaFoldDB" id="R7YXC8"/>
<dbReference type="PANTHER" id="PTHR35391">
    <property type="entry name" value="C2H2-TYPE DOMAIN-CONTAINING PROTEIN-RELATED"/>
    <property type="match status" value="1"/>
</dbReference>
<organism evidence="2 3">
    <name type="scientific">Coniosporium apollinis (strain CBS 100218)</name>
    <name type="common">Rock-inhabiting black yeast</name>
    <dbReference type="NCBI Taxonomy" id="1168221"/>
    <lineage>
        <taxon>Eukaryota</taxon>
        <taxon>Fungi</taxon>
        <taxon>Dikarya</taxon>
        <taxon>Ascomycota</taxon>
        <taxon>Pezizomycotina</taxon>
        <taxon>Dothideomycetes</taxon>
        <taxon>Dothideomycetes incertae sedis</taxon>
        <taxon>Coniosporium</taxon>
    </lineage>
</organism>
<feature type="compositionally biased region" description="Polar residues" evidence="1">
    <location>
        <begin position="278"/>
        <end position="291"/>
    </location>
</feature>
<evidence type="ECO:0000256" key="1">
    <source>
        <dbReference type="SAM" id="MobiDB-lite"/>
    </source>
</evidence>
<sequence length="391" mass="45171">MAETSTATQFKKVDIFEKYAEFDEGFMLDLFRSFGIPISSKEVLKNEAVFKRLTHAVTDRRRQIRYWSRHADKLAAGPSLFNPSFSMLQKPVQTEVDITIDTQAEKTIIKEHASTTPPPTMYPETEVTAMNHVLRDIQPYLCTYNDCAEPNEMYSSRTQWAEHEAHSHRKVWQCYQHTDAVFRFPELLADHLRAQHADRLTEDQIPDLVELAETSLQDERSTCPICLKNGPFVNGLQNHLAYDLQRIALFALPRGFNEEATTPEADSNVRQGVDRSAQDSSLAGPLNSTDDWSLPGDEAEREAAEREEEEERQRMQEYEFLRVEMIRERERAALRLEERALWERAALGLETRPRDRGGLRSRKLAEERVREGLRHEDSYWDSGNRSGSVKP</sequence>